<name>A0ABU3ETS3_9ENTE</name>
<dbReference type="InterPro" id="IPR025202">
    <property type="entry name" value="PLD-like_dom"/>
</dbReference>
<dbReference type="EMBL" id="JARPYI010000001">
    <property type="protein sequence ID" value="MDT2598271.1"/>
    <property type="molecule type" value="Genomic_DNA"/>
</dbReference>
<reference evidence="3 4" key="1">
    <citation type="submission" date="2023-03" db="EMBL/GenBank/DDBJ databases">
        <authorList>
            <person name="Shen W."/>
            <person name="Cai J."/>
        </authorList>
    </citation>
    <scope>NUCLEOTIDE SEQUENCE [LARGE SCALE GENOMIC DNA]</scope>
    <source>
        <strain evidence="3 4">D6-4</strain>
    </source>
</reference>
<evidence type="ECO:0000259" key="2">
    <source>
        <dbReference type="PROSITE" id="PS50035"/>
    </source>
</evidence>
<organism evidence="3 4">
    <name type="scientific">Enterococcus hulanensis</name>
    <dbReference type="NCBI Taxonomy" id="2559929"/>
    <lineage>
        <taxon>Bacteria</taxon>
        <taxon>Bacillati</taxon>
        <taxon>Bacillota</taxon>
        <taxon>Bacilli</taxon>
        <taxon>Lactobacillales</taxon>
        <taxon>Enterococcaceae</taxon>
        <taxon>Enterococcus</taxon>
    </lineage>
</organism>
<keyword evidence="1" id="KW-1133">Transmembrane helix</keyword>
<keyword evidence="1" id="KW-0812">Transmembrane</keyword>
<sequence length="466" mass="53206">MLKKIIIVLLIYFLYFGLCVCIYNIHQIDVAAKDAEKDATKSLKSLYNHKIQNESVCVTAKLDQALALRCQLIDQAKESLSISQYAISDDDSGLIIVGKLLAAAQRGVKIKLLLNGLATEMSITSRIPFEIFREKENIEVKTIGGLNLFKPWEINNVLHDKLILVDDNYFISSGKNIGNRFMLKSKDYEATYDFDLIVKKDGPSSKNSLIKQGKIYFNELWHSPYTYDRSHSSRPFTGKALSNLANEIRKANNRHENILRQEIISTLDFHPINAGLLIHNPVGKLVKKPVLWQQLLRFVEESKEATLQSPYVIISEKMKQFQTKQLPDKLTLITNSAATSPNLFAYAGYLRQKEDLLKQMEIWEYQGDGSLHHKALLLDQTIGAVGSFNLDSRSTFLSSENMVFIDSPGFHDQLEKIMQEYQAESLQVKNLTTYKKSDQHRRIVHPTKQKLLDLISKIIKPLEFLL</sequence>
<protein>
    <submittedName>
        <fullName evidence="3">Phospholipase D-like domain-containing protein</fullName>
    </submittedName>
</protein>
<proteinExistence type="predicted"/>
<keyword evidence="4" id="KW-1185">Reference proteome</keyword>
<dbReference type="InterPro" id="IPR001736">
    <property type="entry name" value="PLipase_D/transphosphatidylase"/>
</dbReference>
<accession>A0ABU3ETS3</accession>
<evidence type="ECO:0000313" key="3">
    <source>
        <dbReference type="EMBL" id="MDT2598271.1"/>
    </source>
</evidence>
<dbReference type="SMART" id="SM00155">
    <property type="entry name" value="PLDc"/>
    <property type="match status" value="2"/>
</dbReference>
<feature type="domain" description="PLD phosphodiesterase" evidence="2">
    <location>
        <begin position="367"/>
        <end position="394"/>
    </location>
</feature>
<keyword evidence="1" id="KW-0472">Membrane</keyword>
<dbReference type="RefSeq" id="WP_311821373.1">
    <property type="nucleotide sequence ID" value="NZ_JARPYF010000001.1"/>
</dbReference>
<dbReference type="SUPFAM" id="SSF56024">
    <property type="entry name" value="Phospholipase D/nuclease"/>
    <property type="match status" value="2"/>
</dbReference>
<dbReference type="Gene3D" id="3.30.870.10">
    <property type="entry name" value="Endonuclease Chain A"/>
    <property type="match status" value="2"/>
</dbReference>
<gene>
    <name evidence="3" type="ORF">P7D85_00710</name>
</gene>
<evidence type="ECO:0000313" key="4">
    <source>
        <dbReference type="Proteomes" id="UP001252875"/>
    </source>
</evidence>
<dbReference type="PANTHER" id="PTHR21248:SF12">
    <property type="entry name" value="CARDIOLIPIN SYNTHASE C"/>
    <property type="match status" value="1"/>
</dbReference>
<dbReference type="Proteomes" id="UP001252875">
    <property type="component" value="Unassembled WGS sequence"/>
</dbReference>
<feature type="transmembrane region" description="Helical" evidence="1">
    <location>
        <begin position="5"/>
        <end position="25"/>
    </location>
</feature>
<dbReference type="Pfam" id="PF13091">
    <property type="entry name" value="PLDc_2"/>
    <property type="match status" value="2"/>
</dbReference>
<dbReference type="PROSITE" id="PS50035">
    <property type="entry name" value="PLD"/>
    <property type="match status" value="2"/>
</dbReference>
<comment type="caution">
    <text evidence="3">The sequence shown here is derived from an EMBL/GenBank/DDBJ whole genome shotgun (WGS) entry which is preliminary data.</text>
</comment>
<feature type="domain" description="PLD phosphodiesterase" evidence="2">
    <location>
        <begin position="154"/>
        <end position="181"/>
    </location>
</feature>
<evidence type="ECO:0000256" key="1">
    <source>
        <dbReference type="SAM" id="Phobius"/>
    </source>
</evidence>
<dbReference type="PANTHER" id="PTHR21248">
    <property type="entry name" value="CARDIOLIPIN SYNTHASE"/>
    <property type="match status" value="1"/>
</dbReference>